<reference evidence="1" key="1">
    <citation type="submission" date="2023-06" db="EMBL/GenBank/DDBJ databases">
        <title>Genome-scale phylogeny and comparative genomics of the fungal order Sordariales.</title>
        <authorList>
            <consortium name="Lawrence Berkeley National Laboratory"/>
            <person name="Hensen N."/>
            <person name="Bonometti L."/>
            <person name="Westerberg I."/>
            <person name="Brannstrom I.O."/>
            <person name="Guillou S."/>
            <person name="Cros-Aarteil S."/>
            <person name="Calhoun S."/>
            <person name="Haridas S."/>
            <person name="Kuo A."/>
            <person name="Mondo S."/>
            <person name="Pangilinan J."/>
            <person name="Riley R."/>
            <person name="Labutti K."/>
            <person name="Andreopoulos B."/>
            <person name="Lipzen A."/>
            <person name="Chen C."/>
            <person name="Yanf M."/>
            <person name="Daum C."/>
            <person name="Ng V."/>
            <person name="Clum A."/>
            <person name="Steindorff A."/>
            <person name="Ohm R."/>
            <person name="Martin F."/>
            <person name="Silar P."/>
            <person name="Natvig D."/>
            <person name="Lalanne C."/>
            <person name="Gautier V."/>
            <person name="Ament-Velasquez S.L."/>
            <person name="Kruys A."/>
            <person name="Hutchinson M.I."/>
            <person name="Powell A.J."/>
            <person name="Barry K."/>
            <person name="Miller A.N."/>
            <person name="Grigoriev I.V."/>
            <person name="Debuchy R."/>
            <person name="Gladieux P."/>
            <person name="Thoren M.H."/>
            <person name="Johannesson H."/>
        </authorList>
    </citation>
    <scope>NUCLEOTIDE SEQUENCE</scope>
    <source>
        <strain evidence="1">CBS 540.89</strain>
    </source>
</reference>
<proteinExistence type="predicted"/>
<dbReference type="AlphaFoldDB" id="A0AA40BT39"/>
<evidence type="ECO:0000313" key="2">
    <source>
        <dbReference type="Proteomes" id="UP001172159"/>
    </source>
</evidence>
<keyword evidence="2" id="KW-1185">Reference proteome</keyword>
<accession>A0AA40BT39</accession>
<evidence type="ECO:0000313" key="1">
    <source>
        <dbReference type="EMBL" id="KAK0739902.1"/>
    </source>
</evidence>
<dbReference type="EMBL" id="JAUKTV010000004">
    <property type="protein sequence ID" value="KAK0739902.1"/>
    <property type="molecule type" value="Genomic_DNA"/>
</dbReference>
<gene>
    <name evidence="1" type="ORF">B0T21DRAFT_363570</name>
</gene>
<name>A0AA40BT39_9PEZI</name>
<organism evidence="1 2">
    <name type="scientific">Apiosordaria backusii</name>
    <dbReference type="NCBI Taxonomy" id="314023"/>
    <lineage>
        <taxon>Eukaryota</taxon>
        <taxon>Fungi</taxon>
        <taxon>Dikarya</taxon>
        <taxon>Ascomycota</taxon>
        <taxon>Pezizomycotina</taxon>
        <taxon>Sordariomycetes</taxon>
        <taxon>Sordariomycetidae</taxon>
        <taxon>Sordariales</taxon>
        <taxon>Lasiosphaeriaceae</taxon>
        <taxon>Apiosordaria</taxon>
    </lineage>
</organism>
<dbReference type="Proteomes" id="UP001172159">
    <property type="component" value="Unassembled WGS sequence"/>
</dbReference>
<protein>
    <submittedName>
        <fullName evidence="1">Uncharacterized protein</fullName>
    </submittedName>
</protein>
<sequence length="55" mass="6173">MDFPGQGTARSVDLLLRTSCRKWMVTIRGTEVSGPWGRTTVGVPCREFHDARSHL</sequence>
<comment type="caution">
    <text evidence="1">The sequence shown here is derived from an EMBL/GenBank/DDBJ whole genome shotgun (WGS) entry which is preliminary data.</text>
</comment>